<protein>
    <submittedName>
        <fullName evidence="1">Uncharacterized protein</fullName>
    </submittedName>
</protein>
<dbReference type="AlphaFoldDB" id="A0A1X7BZ26"/>
<name>A0A1X7BZ26_9RHOB</name>
<dbReference type="EMBL" id="FWXB01000075">
    <property type="protein sequence ID" value="SMC14790.1"/>
    <property type="molecule type" value="Genomic_DNA"/>
</dbReference>
<sequence length="228" mass="25534">MSRFHYAMTEQALLFLGTAESVAGSDELFVQDRSSSHIFHKRKLLSPPRIPYSMPNQNYTKRQPQAPAVPDPAQTTDRQLFEALAQSLGKNSVLVTDDYSIVRVYGNISPYVEVDFKSNLKMHLDLLRSPLREEARSLITIALKNAEHRAGVRHLLAEKDDEEIRLDVFPIVARDINERAALVVFTPVKATKKMGWMAPAPPASQCAILHLSITARKGATQCRLQQSA</sequence>
<proteinExistence type="predicted"/>
<reference evidence="1 2" key="1">
    <citation type="submission" date="2017-03" db="EMBL/GenBank/DDBJ databases">
        <authorList>
            <person name="Afonso C.L."/>
            <person name="Miller P.J."/>
            <person name="Scott M.A."/>
            <person name="Spackman E."/>
            <person name="Goraichik I."/>
            <person name="Dimitrov K.M."/>
            <person name="Suarez D.L."/>
            <person name="Swayne D.E."/>
        </authorList>
    </citation>
    <scope>NUCLEOTIDE SEQUENCE [LARGE SCALE GENOMIC DNA]</scope>
    <source>
        <strain evidence="1 2">CECT 7745</strain>
    </source>
</reference>
<evidence type="ECO:0000313" key="1">
    <source>
        <dbReference type="EMBL" id="SMC14790.1"/>
    </source>
</evidence>
<dbReference type="RefSeq" id="WP_176237810.1">
    <property type="nucleotide sequence ID" value="NZ_FWXB01000075.1"/>
</dbReference>
<keyword evidence="2" id="KW-1185">Reference proteome</keyword>
<dbReference type="Proteomes" id="UP000193224">
    <property type="component" value="Unassembled WGS sequence"/>
</dbReference>
<accession>A0A1X7BZ26</accession>
<organism evidence="1 2">
    <name type="scientific">Roseovarius aestuarii</name>
    <dbReference type="NCBI Taxonomy" id="475083"/>
    <lineage>
        <taxon>Bacteria</taxon>
        <taxon>Pseudomonadati</taxon>
        <taxon>Pseudomonadota</taxon>
        <taxon>Alphaproteobacteria</taxon>
        <taxon>Rhodobacterales</taxon>
        <taxon>Roseobacteraceae</taxon>
        <taxon>Roseovarius</taxon>
    </lineage>
</organism>
<gene>
    <name evidence="1" type="ORF">ROA7745_04660</name>
</gene>
<evidence type="ECO:0000313" key="2">
    <source>
        <dbReference type="Proteomes" id="UP000193224"/>
    </source>
</evidence>